<dbReference type="Proteomes" id="UP000265955">
    <property type="component" value="Unassembled WGS sequence"/>
</dbReference>
<sequence>MKVFELNGVWLDYWVARGHDKIVALPIDGSRQEVGFDYIPCYSTDWSLGGPIIERGKIVLLPPPAHAKDCQWCACSGAYFETIHSMDGAQEGPTPLIAGMRAFVVEKFGEEVPPTIVGDTTDTAAD</sequence>
<accession>A0A3A3FS70</accession>
<organism evidence="1 2">
    <name type="scientific">Noviherbaspirillum saxi</name>
    <dbReference type="NCBI Taxonomy" id="2320863"/>
    <lineage>
        <taxon>Bacteria</taxon>
        <taxon>Pseudomonadati</taxon>
        <taxon>Pseudomonadota</taxon>
        <taxon>Betaproteobacteria</taxon>
        <taxon>Burkholderiales</taxon>
        <taxon>Oxalobacteraceae</taxon>
        <taxon>Noviherbaspirillum</taxon>
    </lineage>
</organism>
<comment type="caution">
    <text evidence="1">The sequence shown here is derived from an EMBL/GenBank/DDBJ whole genome shotgun (WGS) entry which is preliminary data.</text>
</comment>
<dbReference type="InterPro" id="IPR019701">
    <property type="entry name" value="Phage_P22_NinX"/>
</dbReference>
<dbReference type="OrthoDB" id="8564427at2"/>
<evidence type="ECO:0000313" key="1">
    <source>
        <dbReference type="EMBL" id="RJF99002.1"/>
    </source>
</evidence>
<dbReference type="Pfam" id="PF10765">
    <property type="entry name" value="Phage_P22_NinX"/>
    <property type="match status" value="1"/>
</dbReference>
<proteinExistence type="predicted"/>
<dbReference type="RefSeq" id="WP_119768948.1">
    <property type="nucleotide sequence ID" value="NZ_QYUO01000001.1"/>
</dbReference>
<dbReference type="AlphaFoldDB" id="A0A3A3FS70"/>
<reference evidence="2" key="1">
    <citation type="submission" date="2018-09" db="EMBL/GenBank/DDBJ databases">
        <authorList>
            <person name="Zhu H."/>
        </authorList>
    </citation>
    <scope>NUCLEOTIDE SEQUENCE [LARGE SCALE GENOMIC DNA]</scope>
    <source>
        <strain evidence="2">K1R23-30</strain>
    </source>
</reference>
<keyword evidence="2" id="KW-1185">Reference proteome</keyword>
<dbReference type="EMBL" id="QYUO01000001">
    <property type="protein sequence ID" value="RJF99002.1"/>
    <property type="molecule type" value="Genomic_DNA"/>
</dbReference>
<evidence type="ECO:0000313" key="2">
    <source>
        <dbReference type="Proteomes" id="UP000265955"/>
    </source>
</evidence>
<gene>
    <name evidence="1" type="ORF">D3871_11150</name>
</gene>
<protein>
    <submittedName>
        <fullName evidence="1">DUF2591 domain-containing protein</fullName>
    </submittedName>
</protein>
<name>A0A3A3FS70_9BURK</name>